<dbReference type="EMBL" id="LNAL01000005">
    <property type="protein sequence ID" value="KUG09021.1"/>
    <property type="molecule type" value="Genomic_DNA"/>
</dbReference>
<sequence length="132" mass="14199">MTLFQHILIVEVGAPLRLGLLRQFARWGFAHVTAVETSGEALAQAAACRPDLVVLSAPWADSQESLNPAQQLLARCGPVPVLVLVPETWQLCPFPTSWPGIASSRCVPKPPTPEQLQHGVEQSLCVTLAEVA</sequence>
<organism evidence="1 2">
    <name type="scientific">Solirubrum puertoriconensis</name>
    <dbReference type="NCBI Taxonomy" id="1751427"/>
    <lineage>
        <taxon>Bacteria</taxon>
        <taxon>Pseudomonadati</taxon>
        <taxon>Bacteroidota</taxon>
        <taxon>Cytophagia</taxon>
        <taxon>Cytophagales</taxon>
    </lineage>
</organism>
<accession>A0A9X0L5U8</accession>
<dbReference type="Gene3D" id="3.40.50.2300">
    <property type="match status" value="1"/>
</dbReference>
<evidence type="ECO:0000313" key="1">
    <source>
        <dbReference type="EMBL" id="KUG09021.1"/>
    </source>
</evidence>
<evidence type="ECO:0008006" key="3">
    <source>
        <dbReference type="Google" id="ProtNLM"/>
    </source>
</evidence>
<dbReference type="Proteomes" id="UP000054223">
    <property type="component" value="Unassembled WGS sequence"/>
</dbReference>
<evidence type="ECO:0000313" key="2">
    <source>
        <dbReference type="Proteomes" id="UP000054223"/>
    </source>
</evidence>
<proteinExistence type="predicted"/>
<reference evidence="1 2" key="1">
    <citation type="submission" date="2015-11" db="EMBL/GenBank/DDBJ databases">
        <title>Solirubrum puertoriconensis gen. nov. an environmental bacteria isolated in Puerto Rico.</title>
        <authorList>
            <person name="Cuebas-Irizarry M.F."/>
            <person name="Montalvo-Rodriguez R."/>
        </authorList>
    </citation>
    <scope>NUCLEOTIDE SEQUENCE [LARGE SCALE GENOMIC DNA]</scope>
    <source>
        <strain evidence="1 2">MC1A</strain>
    </source>
</reference>
<keyword evidence="2" id="KW-1185">Reference proteome</keyword>
<gene>
    <name evidence="1" type="ORF">ASU33_19550</name>
</gene>
<comment type="caution">
    <text evidence="1">The sequence shown here is derived from an EMBL/GenBank/DDBJ whole genome shotgun (WGS) entry which is preliminary data.</text>
</comment>
<dbReference type="InterPro" id="IPR011006">
    <property type="entry name" value="CheY-like_superfamily"/>
</dbReference>
<dbReference type="AlphaFoldDB" id="A0A9X0L5U8"/>
<dbReference type="SUPFAM" id="SSF52172">
    <property type="entry name" value="CheY-like"/>
    <property type="match status" value="1"/>
</dbReference>
<name>A0A9X0L5U8_SOLP1</name>
<dbReference type="OrthoDB" id="1646880at2"/>
<dbReference type="RefSeq" id="WP_059068420.1">
    <property type="nucleotide sequence ID" value="NZ_LNAL01000005.1"/>
</dbReference>
<protein>
    <recommendedName>
        <fullName evidence="3">Response regulatory domain-containing protein</fullName>
    </recommendedName>
</protein>